<feature type="transmembrane region" description="Helical" evidence="7">
    <location>
        <begin position="736"/>
        <end position="760"/>
    </location>
</feature>
<dbReference type="STRING" id="590646.G3B3B8"/>
<dbReference type="InterPro" id="IPR004331">
    <property type="entry name" value="SPX_dom"/>
</dbReference>
<dbReference type="PROSITE" id="PS51382">
    <property type="entry name" value="SPX"/>
    <property type="match status" value="1"/>
</dbReference>
<accession>G3B3B8</accession>
<keyword evidence="5 7" id="KW-0472">Membrane</keyword>
<evidence type="ECO:0000259" key="8">
    <source>
        <dbReference type="PROSITE" id="PS51382"/>
    </source>
</evidence>
<evidence type="ECO:0000313" key="10">
    <source>
        <dbReference type="Proteomes" id="UP000000707"/>
    </source>
</evidence>
<dbReference type="EMBL" id="GL996521">
    <property type="protein sequence ID" value="EGV64131.1"/>
    <property type="molecule type" value="Genomic_DNA"/>
</dbReference>
<evidence type="ECO:0000256" key="5">
    <source>
        <dbReference type="ARBA" id="ARBA00023136"/>
    </source>
</evidence>
<dbReference type="GO" id="GO:0005774">
    <property type="term" value="C:vacuolar membrane"/>
    <property type="evidence" value="ECO:0007669"/>
    <property type="project" value="UniProtKB-SubCell"/>
</dbReference>
<dbReference type="RefSeq" id="XP_006686445.1">
    <property type="nucleotide sequence ID" value="XM_006686382.1"/>
</dbReference>
<evidence type="ECO:0000256" key="2">
    <source>
        <dbReference type="ARBA" id="ARBA00022554"/>
    </source>
</evidence>
<evidence type="ECO:0000256" key="3">
    <source>
        <dbReference type="ARBA" id="ARBA00022692"/>
    </source>
</evidence>
<dbReference type="PANTHER" id="PTHR46140">
    <property type="entry name" value="VACUOLAR TRANSPORTER CHAPERONE 1-RELATED"/>
    <property type="match status" value="1"/>
</dbReference>
<evidence type="ECO:0000313" key="9">
    <source>
        <dbReference type="EMBL" id="EGV64131.1"/>
    </source>
</evidence>
<organism evidence="10">
    <name type="scientific">Candida tenuis (strain ATCC 10573 / BCRC 21748 / CBS 615 / JCM 9827 / NBRC 10315 / NRRL Y-1498 / VKM Y-70)</name>
    <name type="common">Yeast</name>
    <name type="synonym">Yamadazyma tenuis</name>
    <dbReference type="NCBI Taxonomy" id="590646"/>
    <lineage>
        <taxon>Eukaryota</taxon>
        <taxon>Fungi</taxon>
        <taxon>Dikarya</taxon>
        <taxon>Ascomycota</taxon>
        <taxon>Saccharomycotina</taxon>
        <taxon>Pichiomycetes</taxon>
        <taxon>Debaryomycetaceae</taxon>
        <taxon>Yamadazyma</taxon>
    </lineage>
</organism>
<dbReference type="HOGENOM" id="CLU_333441_0_0_1"/>
<protein>
    <recommendedName>
        <fullName evidence="8">SPX domain-containing protein</fullName>
    </recommendedName>
</protein>
<dbReference type="GO" id="GO:0033254">
    <property type="term" value="C:vacuolar transporter chaperone complex"/>
    <property type="evidence" value="ECO:0007669"/>
    <property type="project" value="UniProtKB-ARBA"/>
</dbReference>
<feature type="transmembrane region" description="Helical" evidence="7">
    <location>
        <begin position="698"/>
        <end position="724"/>
    </location>
</feature>
<dbReference type="CDD" id="cd14474">
    <property type="entry name" value="SPX_YDR089W"/>
    <property type="match status" value="1"/>
</dbReference>
<dbReference type="Proteomes" id="UP000000707">
    <property type="component" value="Unassembled WGS sequence"/>
</dbReference>
<sequence length="795" mass="92225">MKFGKSLIELTIPEWKSYNLDYNDLKSQIRLVSESQVSLASLNRKFLSNFEVINMFVKTKHADISRKLEHYDNSFDALLENDDGANVKLIKMDMLVSSLIDLSITLKKLSKFILIQKIAVKKIFKKLSKKHPDPYVSSKIIFNLKLVLNRDRQSFVNISLVDLTLRLTNMINLIKFEMNKLRHKDQELEQDPMFSEGDGKLTNLKFDFNVLLKKNFSLTFILPDDSSNFNEVLLNMNIYLSFQRLSEKESTNSIIFLQNDENLSSQPSYVLSELGETYSLIISHIGGLRKFSYCYLPNNIIDSMFKYLHNSNNEECEEELKEYFRTHTVNSLTKLTIDSLLNKNLKPKVKVYTKTLRYYIDKYSSVQPDNSGLLSEPLQDDYLLNLRYDICTTNAVGQINTTDFNVDDPDLDKFPFNLLELNSNDSNLLRFEKTLLTEIKDDNQLVNKFSIGHLGKLPDPIQKLIKNNNSINLFRNFNLYQYTLSSYYNVVPQDINNHFSKLLNMNLFKSFENIENFNNDLSFDSYILKDNTDKMLKNQLSLNDLEHQAKLSKQKQSKASKASSQYSSRPNLKKNSSLQSMSSSFNLSVFTNDKSRPNEFDDLIEDEDNDSLRIFWNEEPEARFKRSNSNSNLSNFVLNLIHLKSRMNRVGETTSLRGSNDYINDYQSVSVNSNSNQSVDYYTTLNHYYYEHDKILSFFYLTLSFSSIFIASVEFGLTFSILKLQQTNQFQVNDNMWFFGILSIGIIISFICSMLAFNLIFKRFSAPSCLHYGVIVISFALILLCIILCALLFFL</sequence>
<keyword evidence="4 7" id="KW-1133">Transmembrane helix</keyword>
<dbReference type="OrthoDB" id="5588846at2759"/>
<evidence type="ECO:0000256" key="1">
    <source>
        <dbReference type="ARBA" id="ARBA00004128"/>
    </source>
</evidence>
<reference evidence="9 10" key="1">
    <citation type="journal article" date="2011" name="Proc. Natl. Acad. Sci. U.S.A.">
        <title>Comparative genomics of xylose-fermenting fungi for enhanced biofuel production.</title>
        <authorList>
            <person name="Wohlbach D.J."/>
            <person name="Kuo A."/>
            <person name="Sato T.K."/>
            <person name="Potts K.M."/>
            <person name="Salamov A.A."/>
            <person name="LaButti K.M."/>
            <person name="Sun H."/>
            <person name="Clum A."/>
            <person name="Pangilinan J.L."/>
            <person name="Lindquist E.A."/>
            <person name="Lucas S."/>
            <person name="Lapidus A."/>
            <person name="Jin M."/>
            <person name="Gunawan C."/>
            <person name="Balan V."/>
            <person name="Dale B.E."/>
            <person name="Jeffries T.W."/>
            <person name="Zinkel R."/>
            <person name="Barry K.W."/>
            <person name="Grigoriev I.V."/>
            <person name="Gasch A.P."/>
        </authorList>
    </citation>
    <scope>NUCLEOTIDE SEQUENCE [LARGE SCALE GENOMIC DNA]</scope>
    <source>
        <strain evidence="10">ATCC 10573 / BCRC 21748 / CBS 615 / JCM 9827 / NBRC 10315 / NRRL Y-1498 / VKM Y-70</strain>
    </source>
</reference>
<dbReference type="InterPro" id="IPR051572">
    <property type="entry name" value="VTC_Complex_Subunit"/>
</dbReference>
<feature type="transmembrane region" description="Helical" evidence="7">
    <location>
        <begin position="772"/>
        <end position="794"/>
    </location>
</feature>
<keyword evidence="3 7" id="KW-0812">Transmembrane</keyword>
<dbReference type="AlphaFoldDB" id="G3B3B8"/>
<feature type="region of interest" description="Disordered" evidence="6">
    <location>
        <begin position="549"/>
        <end position="580"/>
    </location>
</feature>
<gene>
    <name evidence="9" type="ORF">CANTEDRAFT_104690</name>
</gene>
<evidence type="ECO:0000256" key="4">
    <source>
        <dbReference type="ARBA" id="ARBA00022989"/>
    </source>
</evidence>
<evidence type="ECO:0000256" key="6">
    <source>
        <dbReference type="SAM" id="MobiDB-lite"/>
    </source>
</evidence>
<dbReference type="KEGG" id="cten:18245746"/>
<comment type="subcellular location">
    <subcellularLocation>
        <location evidence="1">Vacuole membrane</location>
        <topology evidence="1">Multi-pass membrane protein</topology>
    </subcellularLocation>
</comment>
<proteinExistence type="predicted"/>
<feature type="domain" description="SPX" evidence="8">
    <location>
        <begin position="1"/>
        <end position="141"/>
    </location>
</feature>
<dbReference type="GeneID" id="18245746"/>
<evidence type="ECO:0000256" key="7">
    <source>
        <dbReference type="SAM" id="Phobius"/>
    </source>
</evidence>
<dbReference type="PANTHER" id="PTHR46140:SF1">
    <property type="entry name" value="VACUOLAR TRANSPORTER CHAPERONE COMPLEX SUBUNIT 4-RELATED"/>
    <property type="match status" value="1"/>
</dbReference>
<name>G3B3B8_CANTC</name>
<keyword evidence="10" id="KW-1185">Reference proteome</keyword>
<dbReference type="GO" id="GO:0006799">
    <property type="term" value="P:polyphosphate biosynthetic process"/>
    <property type="evidence" value="ECO:0007669"/>
    <property type="project" value="UniProtKB-ARBA"/>
</dbReference>
<keyword evidence="2" id="KW-0926">Vacuole</keyword>
<dbReference type="eggNOG" id="ENOG502SB0X">
    <property type="taxonomic scope" value="Eukaryota"/>
</dbReference>
<feature type="compositionally biased region" description="Low complexity" evidence="6">
    <location>
        <begin position="559"/>
        <end position="580"/>
    </location>
</feature>